<evidence type="ECO:0000256" key="11">
    <source>
        <dbReference type="HAMAP-Rule" id="MF_00300"/>
    </source>
</evidence>
<comment type="subunit">
    <text evidence="11">Homotetramer.</text>
</comment>
<dbReference type="PANTHER" id="PTHR21085">
    <property type="entry name" value="CHORISMATE SYNTHASE"/>
    <property type="match status" value="1"/>
</dbReference>
<evidence type="ECO:0000256" key="2">
    <source>
        <dbReference type="ARBA" id="ARBA00008014"/>
    </source>
</evidence>
<evidence type="ECO:0000313" key="13">
    <source>
        <dbReference type="EMBL" id="RKV59921.1"/>
    </source>
</evidence>
<keyword evidence="4 11" id="KW-0028">Amino-acid biosynthesis</keyword>
<dbReference type="UniPathway" id="UPA00053">
    <property type="reaction ID" value="UER00090"/>
</dbReference>
<dbReference type="AlphaFoldDB" id="A0A496JCW0"/>
<dbReference type="GO" id="GO:0005829">
    <property type="term" value="C:cytosol"/>
    <property type="evidence" value="ECO:0007669"/>
    <property type="project" value="TreeGrafter"/>
</dbReference>
<keyword evidence="9 11" id="KW-0057">Aromatic amino acid biosynthesis</keyword>
<dbReference type="GO" id="GO:0004107">
    <property type="term" value="F:chorismate synthase activity"/>
    <property type="evidence" value="ECO:0007669"/>
    <property type="project" value="UniProtKB-UniRule"/>
</dbReference>
<dbReference type="PANTHER" id="PTHR21085:SF0">
    <property type="entry name" value="CHORISMATE SYNTHASE"/>
    <property type="match status" value="1"/>
</dbReference>
<feature type="binding site" evidence="11">
    <location>
        <position position="322"/>
    </location>
    <ligand>
        <name>FMN</name>
        <dbReference type="ChEBI" id="CHEBI:58210"/>
    </ligand>
</feature>
<dbReference type="NCBIfam" id="NF003793">
    <property type="entry name" value="PRK05382.1"/>
    <property type="match status" value="1"/>
</dbReference>
<feature type="binding site" evidence="11">
    <location>
        <begin position="123"/>
        <end position="125"/>
    </location>
    <ligand>
        <name>FMN</name>
        <dbReference type="ChEBI" id="CHEBI:58210"/>
    </ligand>
</feature>
<comment type="caution">
    <text evidence="13">The sequence shown here is derived from an EMBL/GenBank/DDBJ whole genome shotgun (WGS) entry which is preliminary data.</text>
</comment>
<dbReference type="RefSeq" id="WP_120811961.1">
    <property type="nucleotide sequence ID" value="NZ_QEHH01000016.1"/>
</dbReference>
<comment type="catalytic activity">
    <reaction evidence="11 12">
        <text>5-O-(1-carboxyvinyl)-3-phosphoshikimate = chorismate + phosphate</text>
        <dbReference type="Rhea" id="RHEA:21020"/>
        <dbReference type="ChEBI" id="CHEBI:29748"/>
        <dbReference type="ChEBI" id="CHEBI:43474"/>
        <dbReference type="ChEBI" id="CHEBI:57701"/>
        <dbReference type="EC" id="4.2.3.5"/>
    </reaction>
</comment>
<gene>
    <name evidence="11" type="primary">aroC</name>
    <name evidence="13" type="ORF">DD776_03640</name>
</gene>
<dbReference type="InterPro" id="IPR035904">
    <property type="entry name" value="Chorismate_synth_AroC_sf"/>
</dbReference>
<keyword evidence="8 11" id="KW-0521">NADP</keyword>
<evidence type="ECO:0000256" key="8">
    <source>
        <dbReference type="ARBA" id="ARBA00022857"/>
    </source>
</evidence>
<feature type="binding site" evidence="11">
    <location>
        <begin position="296"/>
        <end position="300"/>
    </location>
    <ligand>
        <name>FMN</name>
        <dbReference type="ChEBI" id="CHEBI:58210"/>
    </ligand>
</feature>
<dbReference type="InterPro" id="IPR000453">
    <property type="entry name" value="Chorismate_synth"/>
</dbReference>
<dbReference type="PROSITE" id="PS00788">
    <property type="entry name" value="CHORISMATE_SYNTHASE_2"/>
    <property type="match status" value="1"/>
</dbReference>
<name>A0A496JCW0_HELPX</name>
<dbReference type="EMBL" id="QEHH01000016">
    <property type="protein sequence ID" value="RKV59921.1"/>
    <property type="molecule type" value="Genomic_DNA"/>
</dbReference>
<evidence type="ECO:0000256" key="5">
    <source>
        <dbReference type="ARBA" id="ARBA00022630"/>
    </source>
</evidence>
<comment type="similarity">
    <text evidence="2 11 12">Belongs to the chorismate synthase family.</text>
</comment>
<feature type="binding site" evidence="11">
    <location>
        <begin position="241"/>
        <end position="242"/>
    </location>
    <ligand>
        <name>FMN</name>
        <dbReference type="ChEBI" id="CHEBI:58210"/>
    </ligand>
</feature>
<comment type="caution">
    <text evidence="11">Lacks conserved residue(s) required for the propagation of feature annotation.</text>
</comment>
<evidence type="ECO:0000313" key="14">
    <source>
        <dbReference type="Proteomes" id="UP000279456"/>
    </source>
</evidence>
<evidence type="ECO:0000256" key="1">
    <source>
        <dbReference type="ARBA" id="ARBA00005044"/>
    </source>
</evidence>
<keyword evidence="5 11" id="KW-0285">Flavoprotein</keyword>
<evidence type="ECO:0000256" key="7">
    <source>
        <dbReference type="ARBA" id="ARBA00022827"/>
    </source>
</evidence>
<accession>A0A496JCW0</accession>
<dbReference type="PROSITE" id="PS00787">
    <property type="entry name" value="CHORISMATE_SYNTHASE_1"/>
    <property type="match status" value="1"/>
</dbReference>
<feature type="binding site" evidence="11">
    <location>
        <position position="281"/>
    </location>
    <ligand>
        <name>FMN</name>
        <dbReference type="ChEBI" id="CHEBI:58210"/>
    </ligand>
</feature>
<evidence type="ECO:0000256" key="4">
    <source>
        <dbReference type="ARBA" id="ARBA00022605"/>
    </source>
</evidence>
<dbReference type="PIRSF" id="PIRSF001456">
    <property type="entry name" value="Chorismate_synth"/>
    <property type="match status" value="1"/>
</dbReference>
<protein>
    <recommendedName>
        <fullName evidence="3 11">Chorismate synthase</fullName>
        <shortName evidence="11">CS</shortName>
        <ecNumber evidence="3 11">4.2.3.5</ecNumber>
    </recommendedName>
    <alternativeName>
        <fullName evidence="11">5-enolpyruvylshikimate-3-phosphate phospholyase</fullName>
    </alternativeName>
</protein>
<dbReference type="CDD" id="cd07304">
    <property type="entry name" value="Chorismate_synthase"/>
    <property type="match status" value="1"/>
</dbReference>
<evidence type="ECO:0000256" key="10">
    <source>
        <dbReference type="ARBA" id="ARBA00023239"/>
    </source>
</evidence>
<evidence type="ECO:0000256" key="6">
    <source>
        <dbReference type="ARBA" id="ARBA00022643"/>
    </source>
</evidence>
<dbReference type="GO" id="GO:0009423">
    <property type="term" value="P:chorismate biosynthetic process"/>
    <property type="evidence" value="ECO:0007669"/>
    <property type="project" value="UniProtKB-UniRule"/>
</dbReference>
<sequence>MNTLGRFLRLTTFGESHGDMIGGVLDGMPSGIKIDYDLLENEMKRRQGGRNVFTTPRKEDDKVEITSGVFEDFSTGTPIGFFIHNQRARSKDYDNIKNLFRPSHADFTYFHKYGIRDFRGGGRSSARESAIRVAAGAFAKMLLREIGIVCESGIIKIGGIKAKNYDFNHALKSEIFALDKEQEEAQKTAIQNAIKNHDSIGGVALIRARSVKRNQKLPIGLGQGLYAKLDAKIAEAMMGLNGVKAVEIGKGVESSLLKGSEYNDLMNQKGFLSNHSGGVLGGMSNGEEIIVRVHFKPTPSIFQPQQTIDIKGNECECLLKGRHDPCIAIRGSVVCESLLALVLADMVLLNLTSKIEYLKTIYNEN</sequence>
<dbReference type="NCBIfam" id="TIGR00033">
    <property type="entry name" value="aroC"/>
    <property type="match status" value="1"/>
</dbReference>
<comment type="pathway">
    <text evidence="1 11 12">Metabolic intermediate biosynthesis; chorismate biosynthesis; chorismate from D-erythrose 4-phosphate and phosphoenolpyruvate: step 7/7.</text>
</comment>
<dbReference type="HAMAP" id="MF_00300">
    <property type="entry name" value="Chorismate_synth"/>
    <property type="match status" value="1"/>
</dbReference>
<dbReference type="GO" id="GO:0009073">
    <property type="term" value="P:aromatic amino acid family biosynthetic process"/>
    <property type="evidence" value="ECO:0007669"/>
    <property type="project" value="UniProtKB-KW"/>
</dbReference>
<comment type="cofactor">
    <cofactor evidence="11 12">
        <name>FMNH2</name>
        <dbReference type="ChEBI" id="CHEBI:57618"/>
    </cofactor>
    <text evidence="11 12">Reduced FMN (FMNH(2)).</text>
</comment>
<organism evidence="13 14">
    <name type="scientific">Helicobacter pylori</name>
    <name type="common">Campylobacter pylori</name>
    <dbReference type="NCBI Taxonomy" id="210"/>
    <lineage>
        <taxon>Bacteria</taxon>
        <taxon>Pseudomonadati</taxon>
        <taxon>Campylobacterota</taxon>
        <taxon>Epsilonproteobacteria</taxon>
        <taxon>Campylobacterales</taxon>
        <taxon>Helicobacteraceae</taxon>
        <taxon>Helicobacter</taxon>
    </lineage>
</organism>
<keyword evidence="10 11" id="KW-0456">Lyase</keyword>
<dbReference type="GO" id="GO:0008652">
    <property type="term" value="P:amino acid biosynthetic process"/>
    <property type="evidence" value="ECO:0007669"/>
    <property type="project" value="UniProtKB-KW"/>
</dbReference>
<reference evidence="13 14" key="1">
    <citation type="submission" date="2018-04" db="EMBL/GenBank/DDBJ databases">
        <title>Complete genome sequences of Helicobacter pylori.</title>
        <authorList>
            <person name="Palau M."/>
            <person name="Minana-Galbis D."/>
        </authorList>
    </citation>
    <scope>NUCLEOTIDE SEQUENCE [LARGE SCALE GENOMIC DNA]</scope>
    <source>
        <strain evidence="13 14">B126</strain>
    </source>
</reference>
<evidence type="ECO:0000256" key="9">
    <source>
        <dbReference type="ARBA" id="ARBA00023141"/>
    </source>
</evidence>
<proteinExistence type="inferred from homology"/>
<dbReference type="EC" id="4.2.3.5" evidence="3 11"/>
<evidence type="ECO:0000256" key="12">
    <source>
        <dbReference type="RuleBase" id="RU000605"/>
    </source>
</evidence>
<feature type="binding site" evidence="11">
    <location>
        <position position="46"/>
    </location>
    <ligand>
        <name>NADP(+)</name>
        <dbReference type="ChEBI" id="CHEBI:58349"/>
    </ligand>
</feature>
<dbReference type="GO" id="GO:0010181">
    <property type="term" value="F:FMN binding"/>
    <property type="evidence" value="ECO:0007669"/>
    <property type="project" value="TreeGrafter"/>
</dbReference>
<dbReference type="SUPFAM" id="SSF103263">
    <property type="entry name" value="Chorismate synthase, AroC"/>
    <property type="match status" value="1"/>
</dbReference>
<dbReference type="Gene3D" id="3.60.150.10">
    <property type="entry name" value="Chorismate synthase AroC"/>
    <property type="match status" value="1"/>
</dbReference>
<dbReference type="Proteomes" id="UP000279456">
    <property type="component" value="Unassembled WGS sequence"/>
</dbReference>
<dbReference type="FunFam" id="3.60.150.10:FF:000011">
    <property type="entry name" value="Chorismate synthase"/>
    <property type="match status" value="1"/>
</dbReference>
<dbReference type="Pfam" id="PF01264">
    <property type="entry name" value="Chorismate_synt"/>
    <property type="match status" value="1"/>
</dbReference>
<comment type="function">
    <text evidence="11">Catalyzes the anti-1,4-elimination of the C-3 phosphate and the C-6 proR hydrogen from 5-enolpyruvylshikimate-3-phosphate (EPSP) to yield chorismate, which is the branch point compound that serves as the starting substrate for the three terminal pathways of aromatic amino acid biosynthesis. This reaction introduces a second double bond into the aromatic ring system.</text>
</comment>
<keyword evidence="6 11" id="KW-0288">FMN</keyword>
<dbReference type="PROSITE" id="PS00789">
    <property type="entry name" value="CHORISMATE_SYNTHASE_3"/>
    <property type="match status" value="1"/>
</dbReference>
<dbReference type="InterPro" id="IPR020541">
    <property type="entry name" value="Chorismate_synthase_CS"/>
</dbReference>
<keyword evidence="7 11" id="KW-0274">FAD</keyword>
<evidence type="ECO:0000256" key="3">
    <source>
        <dbReference type="ARBA" id="ARBA00013036"/>
    </source>
</evidence>